<dbReference type="OrthoDB" id="9804434at2"/>
<evidence type="ECO:0000256" key="8">
    <source>
        <dbReference type="HAMAP-Rule" id="MF_00456"/>
    </source>
</evidence>
<dbReference type="HAMAP" id="MF_00456">
    <property type="entry name" value="ProB"/>
    <property type="match status" value="1"/>
</dbReference>
<sequence length="359" mass="38996">MDYKRLVIKIGSNVLTGPDGLPDRLRMERLVEEIASLKKEGREVVVVSSGAVASGRALVSVPERADEVAARQLLASVGQVELIRRYADLFRGFDLVVSQVLVTKEDFRDKTHYRNMLSCLEILLSEQIIPVVNENDVISVSELMFTDNDELAGLIASMIGANALIILSNVDGLYTGDPRDPGSVLLEEVLPTLSDLSGYISTSKSNFGRGGMLTKSHMARKTARLGIAVHIANGKKDHILAGVLNGSVPHTRFLPLRKPSGQKRWIAHASAKGRVFINDGARAALLGSKASSLLPVGITRITGDFNKNDVVEIADAHDHLIGLGMARYGSETARGLIGKHNEPPLVHYDYLYIQEDTKG</sequence>
<evidence type="ECO:0000256" key="6">
    <source>
        <dbReference type="ARBA" id="ARBA00022777"/>
    </source>
</evidence>
<dbReference type="Pfam" id="PF01472">
    <property type="entry name" value="PUA"/>
    <property type="match status" value="1"/>
</dbReference>
<dbReference type="SUPFAM" id="SSF53633">
    <property type="entry name" value="Carbamate kinase-like"/>
    <property type="match status" value="1"/>
</dbReference>
<evidence type="ECO:0000256" key="4">
    <source>
        <dbReference type="ARBA" id="ARBA00022679"/>
    </source>
</evidence>
<dbReference type="GO" id="GO:0004349">
    <property type="term" value="F:glutamate 5-kinase activity"/>
    <property type="evidence" value="ECO:0007669"/>
    <property type="project" value="UniProtKB-UniRule"/>
</dbReference>
<dbReference type="UniPathway" id="UPA00098">
    <property type="reaction ID" value="UER00359"/>
</dbReference>
<dbReference type="SUPFAM" id="SSF88697">
    <property type="entry name" value="PUA domain-like"/>
    <property type="match status" value="1"/>
</dbReference>
<dbReference type="InterPro" id="IPR002478">
    <property type="entry name" value="PUA"/>
</dbReference>
<dbReference type="InterPro" id="IPR001057">
    <property type="entry name" value="Glu/AcGlu_kinase"/>
</dbReference>
<evidence type="ECO:0000313" key="11">
    <source>
        <dbReference type="Proteomes" id="UP000294498"/>
    </source>
</evidence>
<dbReference type="EC" id="2.7.2.11" evidence="8"/>
<dbReference type="InterPro" id="IPR041739">
    <property type="entry name" value="G5K_ProB"/>
</dbReference>
<dbReference type="InterPro" id="IPR011529">
    <property type="entry name" value="Glu_5kinase"/>
</dbReference>
<evidence type="ECO:0000259" key="9">
    <source>
        <dbReference type="SMART" id="SM00359"/>
    </source>
</evidence>
<dbReference type="InterPro" id="IPR036393">
    <property type="entry name" value="AceGlu_kinase-like_sf"/>
</dbReference>
<dbReference type="GO" id="GO:0003723">
    <property type="term" value="F:RNA binding"/>
    <property type="evidence" value="ECO:0007669"/>
    <property type="project" value="InterPro"/>
</dbReference>
<dbReference type="GO" id="GO:0055129">
    <property type="term" value="P:L-proline biosynthetic process"/>
    <property type="evidence" value="ECO:0007669"/>
    <property type="project" value="UniProtKB-UniRule"/>
</dbReference>
<keyword evidence="7 8" id="KW-0067">ATP-binding</keyword>
<dbReference type="InterPro" id="IPR036974">
    <property type="entry name" value="PUA_sf"/>
</dbReference>
<evidence type="ECO:0000256" key="1">
    <source>
        <dbReference type="ARBA" id="ARBA00022490"/>
    </source>
</evidence>
<feature type="binding site" evidence="8">
    <location>
        <position position="136"/>
    </location>
    <ligand>
        <name>substrate</name>
    </ligand>
</feature>
<evidence type="ECO:0000313" key="10">
    <source>
        <dbReference type="EMBL" id="TDW97248.1"/>
    </source>
</evidence>
<feature type="binding site" evidence="8">
    <location>
        <position position="148"/>
    </location>
    <ligand>
        <name>substrate</name>
    </ligand>
</feature>
<dbReference type="EMBL" id="SODV01000002">
    <property type="protein sequence ID" value="TDW97248.1"/>
    <property type="molecule type" value="Genomic_DNA"/>
</dbReference>
<dbReference type="Gene3D" id="3.40.1160.10">
    <property type="entry name" value="Acetylglutamate kinase-like"/>
    <property type="match status" value="1"/>
</dbReference>
<keyword evidence="11" id="KW-1185">Reference proteome</keyword>
<dbReference type="InterPro" id="IPR001048">
    <property type="entry name" value="Asp/Glu/Uridylate_kinase"/>
</dbReference>
<dbReference type="AlphaFoldDB" id="A0A4R8DIC8"/>
<comment type="caution">
    <text evidence="8">Lacks conserved residue(s) required for the propagation of feature annotation.</text>
</comment>
<keyword evidence="1 8" id="KW-0963">Cytoplasm</keyword>
<dbReference type="PANTHER" id="PTHR43654:SF1">
    <property type="entry name" value="ISOPENTENYL PHOSPHATE KINASE"/>
    <property type="match status" value="1"/>
</dbReference>
<dbReference type="PIRSF" id="PIRSF000729">
    <property type="entry name" value="GK"/>
    <property type="match status" value="1"/>
</dbReference>
<accession>A0A4R8DIC8</accession>
<keyword evidence="5 8" id="KW-0547">Nucleotide-binding</keyword>
<evidence type="ECO:0000256" key="7">
    <source>
        <dbReference type="ARBA" id="ARBA00022840"/>
    </source>
</evidence>
<feature type="binding site" evidence="8">
    <location>
        <position position="49"/>
    </location>
    <ligand>
        <name>substrate</name>
    </ligand>
</feature>
<evidence type="ECO:0000256" key="2">
    <source>
        <dbReference type="ARBA" id="ARBA00022605"/>
    </source>
</evidence>
<comment type="subcellular location">
    <subcellularLocation>
        <location evidence="8">Cytoplasm</location>
    </subcellularLocation>
</comment>
<proteinExistence type="inferred from homology"/>
<dbReference type="RefSeq" id="WP_133999150.1">
    <property type="nucleotide sequence ID" value="NZ_SODV01000002.1"/>
</dbReference>
<evidence type="ECO:0000256" key="3">
    <source>
        <dbReference type="ARBA" id="ARBA00022650"/>
    </source>
</evidence>
<comment type="caution">
    <text evidence="10">The sequence shown here is derived from an EMBL/GenBank/DDBJ whole genome shotgun (WGS) entry which is preliminary data.</text>
</comment>
<comment type="pathway">
    <text evidence="8">Amino-acid biosynthesis; L-proline biosynthesis; L-glutamate 5-semialdehyde from L-glutamate: step 1/2.</text>
</comment>
<keyword evidence="6 8" id="KW-0418">Kinase</keyword>
<dbReference type="Proteomes" id="UP000294498">
    <property type="component" value="Unassembled WGS sequence"/>
</dbReference>
<dbReference type="CDD" id="cd04242">
    <property type="entry name" value="AAK_G5K_ProB"/>
    <property type="match status" value="1"/>
</dbReference>
<keyword evidence="2 8" id="KW-0028">Amino-acid biosynthesis</keyword>
<dbReference type="Pfam" id="PF00696">
    <property type="entry name" value="AA_kinase"/>
    <property type="match status" value="1"/>
</dbReference>
<dbReference type="PROSITE" id="PS50890">
    <property type="entry name" value="PUA"/>
    <property type="match status" value="1"/>
</dbReference>
<dbReference type="CDD" id="cd21157">
    <property type="entry name" value="PUA_G5K"/>
    <property type="match status" value="1"/>
</dbReference>
<keyword evidence="4 8" id="KW-0808">Transferase</keyword>
<dbReference type="InterPro" id="IPR015947">
    <property type="entry name" value="PUA-like_sf"/>
</dbReference>
<reference evidence="10 11" key="1">
    <citation type="submission" date="2019-03" db="EMBL/GenBank/DDBJ databases">
        <title>Genomic Encyclopedia of Type Strains, Phase IV (KMG-IV): sequencing the most valuable type-strain genomes for metagenomic binning, comparative biology and taxonomic classification.</title>
        <authorList>
            <person name="Goeker M."/>
        </authorList>
    </citation>
    <scope>NUCLEOTIDE SEQUENCE [LARGE SCALE GENOMIC DNA]</scope>
    <source>
        <strain evidence="10 11">DSM 100059</strain>
    </source>
</reference>
<dbReference type="GO" id="GO:0005829">
    <property type="term" value="C:cytosol"/>
    <property type="evidence" value="ECO:0007669"/>
    <property type="project" value="TreeGrafter"/>
</dbReference>
<dbReference type="PRINTS" id="PR00474">
    <property type="entry name" value="GLU5KINASE"/>
</dbReference>
<dbReference type="Gene3D" id="2.30.130.10">
    <property type="entry name" value="PUA domain"/>
    <property type="match status" value="1"/>
</dbReference>
<dbReference type="NCBIfam" id="TIGR01027">
    <property type="entry name" value="proB"/>
    <property type="match status" value="1"/>
</dbReference>
<feature type="domain" description="PUA" evidence="9">
    <location>
        <begin position="273"/>
        <end position="346"/>
    </location>
</feature>
<dbReference type="FunFam" id="3.40.1160.10:FF:000040">
    <property type="entry name" value="Glutamate 5-kinase"/>
    <property type="match status" value="1"/>
</dbReference>
<feature type="binding site" evidence="8">
    <location>
        <position position="9"/>
    </location>
    <ligand>
        <name>ATP</name>
        <dbReference type="ChEBI" id="CHEBI:30616"/>
    </ligand>
</feature>
<organism evidence="10 11">
    <name type="scientific">Dinghuibacter silviterrae</name>
    <dbReference type="NCBI Taxonomy" id="1539049"/>
    <lineage>
        <taxon>Bacteria</taxon>
        <taxon>Pseudomonadati</taxon>
        <taxon>Bacteroidota</taxon>
        <taxon>Chitinophagia</taxon>
        <taxon>Chitinophagales</taxon>
        <taxon>Chitinophagaceae</taxon>
        <taxon>Dinghuibacter</taxon>
    </lineage>
</organism>
<comment type="function">
    <text evidence="8">Catalyzes the transfer of a phosphate group to glutamate to form L-glutamate 5-phosphate.</text>
</comment>
<protein>
    <recommendedName>
        <fullName evidence="8">Glutamate 5-kinase</fullName>
        <ecNumber evidence="8">2.7.2.11</ecNumber>
    </recommendedName>
    <alternativeName>
        <fullName evidence="8">Gamma-glutamyl kinase</fullName>
        <shortName evidence="8">GK</shortName>
    </alternativeName>
</protein>
<evidence type="ECO:0000256" key="5">
    <source>
        <dbReference type="ARBA" id="ARBA00022741"/>
    </source>
</evidence>
<dbReference type="PANTHER" id="PTHR43654">
    <property type="entry name" value="GLUTAMATE 5-KINASE"/>
    <property type="match status" value="1"/>
</dbReference>
<dbReference type="SMART" id="SM00359">
    <property type="entry name" value="PUA"/>
    <property type="match status" value="1"/>
</dbReference>
<comment type="catalytic activity">
    <reaction evidence="8">
        <text>L-glutamate + ATP = L-glutamyl 5-phosphate + ADP</text>
        <dbReference type="Rhea" id="RHEA:14877"/>
        <dbReference type="ChEBI" id="CHEBI:29985"/>
        <dbReference type="ChEBI" id="CHEBI:30616"/>
        <dbReference type="ChEBI" id="CHEBI:58274"/>
        <dbReference type="ChEBI" id="CHEBI:456216"/>
        <dbReference type="EC" id="2.7.2.11"/>
    </reaction>
</comment>
<name>A0A4R8DIC8_9BACT</name>
<gene>
    <name evidence="8" type="primary">proB</name>
    <name evidence="10" type="ORF">EDB95_5095</name>
</gene>
<comment type="similarity">
    <text evidence="8">Belongs to the glutamate 5-kinase family.</text>
</comment>
<dbReference type="GO" id="GO:0005524">
    <property type="term" value="F:ATP binding"/>
    <property type="evidence" value="ECO:0007669"/>
    <property type="project" value="UniProtKB-KW"/>
</dbReference>
<dbReference type="InterPro" id="IPR005715">
    <property type="entry name" value="Glu_5kinase/COase_Synthase"/>
</dbReference>
<keyword evidence="3 8" id="KW-0641">Proline biosynthesis</keyword>